<dbReference type="EMBL" id="JABTCF010000007">
    <property type="protein sequence ID" value="MBD0778543.1"/>
    <property type="molecule type" value="Genomic_DNA"/>
</dbReference>
<evidence type="ECO:0000313" key="2">
    <source>
        <dbReference type="EMBL" id="MBD0778543.1"/>
    </source>
</evidence>
<feature type="coiled-coil region" evidence="1">
    <location>
        <begin position="19"/>
        <end position="104"/>
    </location>
</feature>
<comment type="caution">
    <text evidence="2">The sequence shown here is derived from an EMBL/GenBank/DDBJ whole genome shotgun (WGS) entry which is preliminary data.</text>
</comment>
<gene>
    <name evidence="2" type="ORF">HPE56_12125</name>
</gene>
<dbReference type="Proteomes" id="UP001166021">
    <property type="component" value="Unassembled WGS sequence"/>
</dbReference>
<evidence type="ECO:0000256" key="1">
    <source>
        <dbReference type="SAM" id="Coils"/>
    </source>
</evidence>
<protein>
    <recommendedName>
        <fullName evidence="4">Outer membrane protein beta-barrel domain-containing protein</fullName>
    </recommendedName>
</protein>
<evidence type="ECO:0008006" key="4">
    <source>
        <dbReference type="Google" id="ProtNLM"/>
    </source>
</evidence>
<organism evidence="2 3">
    <name type="scientific">Maribacter aquimaris</name>
    <dbReference type="NCBI Taxonomy" id="2737171"/>
    <lineage>
        <taxon>Bacteria</taxon>
        <taxon>Pseudomonadati</taxon>
        <taxon>Bacteroidota</taxon>
        <taxon>Flavobacteriia</taxon>
        <taxon>Flavobacteriales</taxon>
        <taxon>Flavobacteriaceae</taxon>
        <taxon>Maribacter</taxon>
    </lineage>
</organism>
<sequence>MRVVIIYLMVLFMSFGVQKIFAQEENENLQYKIGQLEKAKSEIILLEKEALKTELEFINQQLDKNDISKEEAQKQKKVYAEKHAKNIENKLTIIDSQIALLERNGVVDLNTDSNQLMIGINAEDDHGNRLFGVKYNSGNQNKIVYDKRTYSDLVVAFGLNNESNGNVLSGSPFKITGSKFFEIGYAWNTRVFKNTNWLRLKYGVSFQFNGFKPNNKYVYMTNTDLGNPYAIILQDFNEATGSDVTIKKSKLRMDSFIFPIHFEFGPSNKKVNGKYVRYSTDKNFKFGIGGYWGINYNTIQKVKFSDRTQIAVQNLSNIFYKDEQTTVRGLSAYAGYGEYSLYLKFETSSSIRKLMNQNVISLGLRFDL</sequence>
<proteinExistence type="predicted"/>
<reference evidence="2" key="1">
    <citation type="submission" date="2020-05" db="EMBL/GenBank/DDBJ databases">
        <title>The draft genome sequence of Maribacter sp. ANRC-HE7.</title>
        <authorList>
            <person name="Mu L."/>
        </authorList>
    </citation>
    <scope>NUCLEOTIDE SEQUENCE</scope>
    <source>
        <strain evidence="2">ANRC-HE7</strain>
    </source>
</reference>
<accession>A0ABR7V187</accession>
<evidence type="ECO:0000313" key="3">
    <source>
        <dbReference type="Proteomes" id="UP001166021"/>
    </source>
</evidence>
<dbReference type="RefSeq" id="WP_188244023.1">
    <property type="nucleotide sequence ID" value="NZ_JABTCF010000007.1"/>
</dbReference>
<name>A0ABR7V187_9FLAO</name>
<keyword evidence="1" id="KW-0175">Coiled coil</keyword>
<keyword evidence="3" id="KW-1185">Reference proteome</keyword>